<keyword evidence="2" id="KW-0812">Transmembrane</keyword>
<keyword evidence="3" id="KW-0131">Cell cycle</keyword>
<keyword evidence="2" id="KW-1133">Transmembrane helix</keyword>
<keyword evidence="2" id="KW-0472">Membrane</keyword>
<accession>S7TC48</accession>
<reference evidence="3 4" key="1">
    <citation type="journal article" date="2013" name="Genome Announc.">
        <title>Draft genome sequences for three mercury-methylating, sulfate-reducing bacteria.</title>
        <authorList>
            <person name="Brown S.D."/>
            <person name="Hurt R.A.Jr."/>
            <person name="Gilmour C.C."/>
            <person name="Elias D.A."/>
        </authorList>
    </citation>
    <scope>NUCLEOTIDE SEQUENCE [LARGE SCALE GENOMIC DNA]</scope>
    <source>
        <strain evidence="3 4">DSM 2059</strain>
    </source>
</reference>
<evidence type="ECO:0000256" key="2">
    <source>
        <dbReference type="SAM" id="Phobius"/>
    </source>
</evidence>
<dbReference type="STRING" id="897.B2D07_13905"/>
<dbReference type="AlphaFoldDB" id="S7TC48"/>
<name>S7TC48_DESML</name>
<dbReference type="OrthoDB" id="5421767at2"/>
<keyword evidence="4" id="KW-1185">Reference proteome</keyword>
<dbReference type="EMBL" id="ATHJ01000119">
    <property type="protein sequence ID" value="EPR34201.1"/>
    <property type="molecule type" value="Genomic_DNA"/>
</dbReference>
<gene>
    <name evidence="3" type="ORF">dsmv_3413</name>
</gene>
<organism evidence="3 4">
    <name type="scientific">Desulfococcus multivorans DSM 2059</name>
    <dbReference type="NCBI Taxonomy" id="1121405"/>
    <lineage>
        <taxon>Bacteria</taxon>
        <taxon>Pseudomonadati</taxon>
        <taxon>Thermodesulfobacteriota</taxon>
        <taxon>Desulfobacteria</taxon>
        <taxon>Desulfobacterales</taxon>
        <taxon>Desulfococcaceae</taxon>
        <taxon>Desulfococcus</taxon>
    </lineage>
</organism>
<dbReference type="eggNOG" id="COG3116">
    <property type="taxonomic scope" value="Bacteria"/>
</dbReference>
<evidence type="ECO:0000313" key="3">
    <source>
        <dbReference type="EMBL" id="EPR34201.1"/>
    </source>
</evidence>
<keyword evidence="3" id="KW-0132">Cell division</keyword>
<evidence type="ECO:0000256" key="1">
    <source>
        <dbReference type="SAM" id="MobiDB-lite"/>
    </source>
</evidence>
<evidence type="ECO:0000313" key="4">
    <source>
        <dbReference type="Proteomes" id="UP000014977"/>
    </source>
</evidence>
<protein>
    <submittedName>
        <fullName evidence="3">Cell division protein FtsL family protein</fullName>
    </submittedName>
</protein>
<dbReference type="InterPro" id="IPR007060">
    <property type="entry name" value="FtsL/DivIC"/>
</dbReference>
<dbReference type="Pfam" id="PF04977">
    <property type="entry name" value="DivIC"/>
    <property type="match status" value="1"/>
</dbReference>
<comment type="caution">
    <text evidence="3">The sequence shown here is derived from an EMBL/GenBank/DDBJ whole genome shotgun (WGS) entry which is preliminary data.</text>
</comment>
<feature type="transmembrane region" description="Helical" evidence="2">
    <location>
        <begin position="32"/>
        <end position="52"/>
    </location>
</feature>
<sequence>MTRRRASLGRDGEGMKENGESIKKPKGQTYKIAIFWVLILFLFICQLLVYTWSRVQCIRIGYEISREMENHQKLIEIQNRLKIEMARLRSPERISKIARSKLELVIPSPDQKKAFSVHETD</sequence>
<proteinExistence type="predicted"/>
<feature type="region of interest" description="Disordered" evidence="1">
    <location>
        <begin position="1"/>
        <end position="23"/>
    </location>
</feature>
<dbReference type="GO" id="GO:0051301">
    <property type="term" value="P:cell division"/>
    <property type="evidence" value="ECO:0007669"/>
    <property type="project" value="UniProtKB-KW"/>
</dbReference>
<feature type="compositionally biased region" description="Basic and acidic residues" evidence="1">
    <location>
        <begin position="8"/>
        <end position="23"/>
    </location>
</feature>
<dbReference type="Proteomes" id="UP000014977">
    <property type="component" value="Unassembled WGS sequence"/>
</dbReference>